<feature type="transmembrane region" description="Helical" evidence="1">
    <location>
        <begin position="6"/>
        <end position="28"/>
    </location>
</feature>
<proteinExistence type="predicted"/>
<keyword evidence="1" id="KW-0812">Transmembrane</keyword>
<reference evidence="2 3" key="1">
    <citation type="journal article" date="2012" name="Stand. Genomic Sci.">
        <title>Complete genome sequencing and analysis of Saprospira grandis str. Lewin, a predatory marine bacterium.</title>
        <authorList>
            <person name="Saw J.H."/>
            <person name="Yuryev A."/>
            <person name="Kanbe M."/>
            <person name="Hou S."/>
            <person name="Young A.G."/>
            <person name="Aizawa S."/>
            <person name="Alam M."/>
        </authorList>
    </citation>
    <scope>NUCLEOTIDE SEQUENCE [LARGE SCALE GENOMIC DNA]</scope>
    <source>
        <strain evidence="2 3">Lewin</strain>
    </source>
</reference>
<evidence type="ECO:0008006" key="4">
    <source>
        <dbReference type="Google" id="ProtNLM"/>
    </source>
</evidence>
<evidence type="ECO:0000313" key="2">
    <source>
        <dbReference type="EMBL" id="AFC26007.1"/>
    </source>
</evidence>
<dbReference type="HOGENOM" id="CLU_1776122_0_0_10"/>
<gene>
    <name evidence="2" type="ordered locus">SGRA_3279</name>
</gene>
<dbReference type="OrthoDB" id="839995at2"/>
<dbReference type="EMBL" id="CP002831">
    <property type="protein sequence ID" value="AFC26007.1"/>
    <property type="molecule type" value="Genomic_DNA"/>
</dbReference>
<evidence type="ECO:0000256" key="1">
    <source>
        <dbReference type="SAM" id="Phobius"/>
    </source>
</evidence>
<dbReference type="Gene3D" id="1.20.120.1490">
    <property type="match status" value="1"/>
</dbReference>
<dbReference type="RefSeq" id="WP_015693602.1">
    <property type="nucleotide sequence ID" value="NC_016940.1"/>
</dbReference>
<evidence type="ECO:0000313" key="3">
    <source>
        <dbReference type="Proteomes" id="UP000007519"/>
    </source>
</evidence>
<keyword evidence="1" id="KW-0472">Membrane</keyword>
<name>H6L000_SAPGL</name>
<dbReference type="STRING" id="984262.SGRA_3279"/>
<dbReference type="AlphaFoldDB" id="H6L000"/>
<dbReference type="KEGG" id="sgn:SGRA_3279"/>
<dbReference type="Proteomes" id="UP000007519">
    <property type="component" value="Chromosome"/>
</dbReference>
<keyword evidence="3" id="KW-1185">Reference proteome</keyword>
<accession>H6L000</accession>
<keyword evidence="1" id="KW-1133">Transmembrane helix</keyword>
<dbReference type="eggNOG" id="COG3678">
    <property type="taxonomic scope" value="Bacteria"/>
</dbReference>
<organism evidence="2 3">
    <name type="scientific">Saprospira grandis (strain Lewin)</name>
    <dbReference type="NCBI Taxonomy" id="984262"/>
    <lineage>
        <taxon>Bacteria</taxon>
        <taxon>Pseudomonadati</taxon>
        <taxon>Bacteroidota</taxon>
        <taxon>Saprospiria</taxon>
        <taxon>Saprospirales</taxon>
        <taxon>Saprospiraceae</taxon>
        <taxon>Saprospira</taxon>
    </lineage>
</organism>
<sequence>MKQLQFYKYLSLGLLLLNISLLTLFFFFSPPPPKGPQRLEDTAQELNLSNEQEQAFILLVNEHLQQMQKVHLQEHDLVMRYFSPLVSQNKLSDQQTIIHDIESLQSQKVIVTYEHFEKVEALLNEEQKKSFKRWLAHTLKAILLEK</sequence>
<protein>
    <recommendedName>
        <fullName evidence="4">Periplasmic heavy metal sensor</fullName>
    </recommendedName>
</protein>